<dbReference type="PROSITE" id="PS51186">
    <property type="entry name" value="GNAT"/>
    <property type="match status" value="1"/>
</dbReference>
<dbReference type="GO" id="GO:0005840">
    <property type="term" value="C:ribosome"/>
    <property type="evidence" value="ECO:0007669"/>
    <property type="project" value="UniProtKB-KW"/>
</dbReference>
<dbReference type="RefSeq" id="WP_188026713.1">
    <property type="nucleotide sequence ID" value="NZ_JACHGR010000006.1"/>
</dbReference>
<keyword evidence="3" id="KW-1185">Reference proteome</keyword>
<dbReference type="EMBL" id="JACHGR010000006">
    <property type="protein sequence ID" value="MBB6055968.1"/>
    <property type="molecule type" value="Genomic_DNA"/>
</dbReference>
<dbReference type="CDD" id="cd04301">
    <property type="entry name" value="NAT_SF"/>
    <property type="match status" value="1"/>
</dbReference>
<dbReference type="PANTHER" id="PTHR47542">
    <property type="entry name" value="ACYL-COA N-ACYLTRANSFERASES (NAT) SUPERFAMILY PROTEIN"/>
    <property type="match status" value="1"/>
</dbReference>
<name>A0A841GA87_9GAMM</name>
<gene>
    <name evidence="2" type="ORF">HNR75_001898</name>
</gene>
<dbReference type="Pfam" id="PF00583">
    <property type="entry name" value="Acetyltransf_1"/>
    <property type="match status" value="1"/>
</dbReference>
<comment type="caution">
    <text evidence="2">The sequence shown here is derived from an EMBL/GenBank/DDBJ whole genome shotgun (WGS) entry which is preliminary data.</text>
</comment>
<evidence type="ECO:0000313" key="3">
    <source>
        <dbReference type="Proteomes" id="UP000585721"/>
    </source>
</evidence>
<evidence type="ECO:0000259" key="1">
    <source>
        <dbReference type="PROSITE" id="PS51186"/>
    </source>
</evidence>
<dbReference type="GO" id="GO:0016747">
    <property type="term" value="F:acyltransferase activity, transferring groups other than amino-acyl groups"/>
    <property type="evidence" value="ECO:0007669"/>
    <property type="project" value="InterPro"/>
</dbReference>
<dbReference type="InterPro" id="IPR016181">
    <property type="entry name" value="Acyl_CoA_acyltransferase"/>
</dbReference>
<dbReference type="SUPFAM" id="SSF55729">
    <property type="entry name" value="Acyl-CoA N-acyltransferases (Nat)"/>
    <property type="match status" value="1"/>
</dbReference>
<evidence type="ECO:0000313" key="2">
    <source>
        <dbReference type="EMBL" id="MBB6055968.1"/>
    </source>
</evidence>
<dbReference type="PANTHER" id="PTHR47542:SF2">
    <property type="entry name" value="ACYL-COA N-ACYLTRANSFERASES (NAT) SUPERFAMILY PROTEIN"/>
    <property type="match status" value="1"/>
</dbReference>
<dbReference type="InterPro" id="IPR000182">
    <property type="entry name" value="GNAT_dom"/>
</dbReference>
<keyword evidence="2" id="KW-0689">Ribosomal protein</keyword>
<dbReference type="AlphaFoldDB" id="A0A841GA87"/>
<feature type="domain" description="N-acetyltransferase" evidence="1">
    <location>
        <begin position="28"/>
        <end position="175"/>
    </location>
</feature>
<keyword evidence="2" id="KW-0687">Ribonucleoprotein</keyword>
<accession>A0A841GA87</accession>
<proteinExistence type="predicted"/>
<sequence length="176" mass="20420">MIQSGKKCQRDRDALAFFFQNPPHVPDMYCRIATLSDLPALLHLERYCFNPFLGFGRRRWRYLITGSACTTLLLFHQETLVAYLCLLPHQGWQGLEIRALAVHWSFRQKGLGRWLIQLSQALSRQWHMRALYLSVDCENTAALSLYQQAGFQTSAELADYYGPDRHGLRMRCHSIA</sequence>
<reference evidence="2 3" key="1">
    <citation type="submission" date="2020-08" db="EMBL/GenBank/DDBJ databases">
        <title>Genomic Encyclopedia of Type Strains, Phase IV (KMG-IV): sequencing the most valuable type-strain genomes for metagenomic binning, comparative biology and taxonomic classification.</title>
        <authorList>
            <person name="Goeker M."/>
        </authorList>
    </citation>
    <scope>NUCLEOTIDE SEQUENCE [LARGE SCALE GENOMIC DNA]</scope>
    <source>
        <strain evidence="2 3">DSM 22975</strain>
    </source>
</reference>
<dbReference type="Gene3D" id="3.40.630.30">
    <property type="match status" value="1"/>
</dbReference>
<dbReference type="Proteomes" id="UP000585721">
    <property type="component" value="Unassembled WGS sequence"/>
</dbReference>
<organism evidence="2 3">
    <name type="scientific">Tolumonas osonensis</name>
    <dbReference type="NCBI Taxonomy" id="675874"/>
    <lineage>
        <taxon>Bacteria</taxon>
        <taxon>Pseudomonadati</taxon>
        <taxon>Pseudomonadota</taxon>
        <taxon>Gammaproteobacteria</taxon>
        <taxon>Aeromonadales</taxon>
        <taxon>Aeromonadaceae</taxon>
        <taxon>Tolumonas</taxon>
    </lineage>
</organism>
<protein>
    <submittedName>
        <fullName evidence="2">Ribosomal protein S18 acetylase RimI-like enzyme</fullName>
    </submittedName>
</protein>